<organism evidence="1 2">
    <name type="scientific">Bacteroides cellulosilyticus</name>
    <dbReference type="NCBI Taxonomy" id="246787"/>
    <lineage>
        <taxon>Bacteria</taxon>
        <taxon>Pseudomonadati</taxon>
        <taxon>Bacteroidota</taxon>
        <taxon>Bacteroidia</taxon>
        <taxon>Bacteroidales</taxon>
        <taxon>Bacteroidaceae</taxon>
        <taxon>Bacteroides</taxon>
    </lineage>
</organism>
<comment type="caution">
    <text evidence="1">The sequence shown here is derived from an EMBL/GenBank/DDBJ whole genome shotgun (WGS) entry which is preliminary data.</text>
</comment>
<dbReference type="RefSeq" id="WP_149950427.1">
    <property type="nucleotide sequence ID" value="NZ_RCXI01000023.1"/>
</dbReference>
<accession>A0A5M6A5S2</accession>
<dbReference type="EMBL" id="VVYW01000022">
    <property type="protein sequence ID" value="KAA5404524.1"/>
    <property type="molecule type" value="Genomic_DNA"/>
</dbReference>
<sequence length="288" mass="33486">MASEFIQSKGIAIYNASFYENRLEESLQAGTWAVDNFLSSMACANEETHKRMIWGTLLHLRKVAFSDDYTISFLGASYNHIFSHPLIRSHLHYMFRPTDVTDLLDYASRNFQEGDSLQKSFCYIVLQLQLSGHVVISDLIQPACKQLQELHECIRQNPIPRYKNAYVRYSFLLCCYRIQLCDKSPMEKEELYVLLYKEWRIITRIISVFSGIVVGCEFTNFASLTANLKGHIEFAHLYVKTARTDKGKRNKYSGKSGVDHLQKLEVEMQRQSDKKNSSLDELYRILFK</sequence>
<evidence type="ECO:0000313" key="1">
    <source>
        <dbReference type="EMBL" id="KAA5404524.1"/>
    </source>
</evidence>
<dbReference type="Proteomes" id="UP000325055">
    <property type="component" value="Unassembled WGS sequence"/>
</dbReference>
<gene>
    <name evidence="1" type="ORF">F2Y86_21550</name>
</gene>
<protein>
    <submittedName>
        <fullName evidence="1">Uncharacterized protein</fullName>
    </submittedName>
</protein>
<name>A0A5M6A5S2_9BACE</name>
<dbReference type="AlphaFoldDB" id="A0A5M6A5S2"/>
<reference evidence="1 2" key="1">
    <citation type="journal article" date="2019" name="Nat. Med.">
        <title>A library of human gut bacterial isolates paired with longitudinal multiomics data enables mechanistic microbiome research.</title>
        <authorList>
            <person name="Poyet M."/>
            <person name="Groussin M."/>
            <person name="Gibbons S.M."/>
            <person name="Avila-Pacheco J."/>
            <person name="Jiang X."/>
            <person name="Kearney S.M."/>
            <person name="Perrotta A.R."/>
            <person name="Berdy B."/>
            <person name="Zhao S."/>
            <person name="Lieberman T.D."/>
            <person name="Swanson P.K."/>
            <person name="Smith M."/>
            <person name="Roesemann S."/>
            <person name="Alexander J.E."/>
            <person name="Rich S.A."/>
            <person name="Livny J."/>
            <person name="Vlamakis H."/>
            <person name="Clish C."/>
            <person name="Bullock K."/>
            <person name="Deik A."/>
            <person name="Scott J."/>
            <person name="Pierce K.A."/>
            <person name="Xavier R.J."/>
            <person name="Alm E.J."/>
        </authorList>
    </citation>
    <scope>NUCLEOTIDE SEQUENCE [LARGE SCALE GENOMIC DNA]</scope>
    <source>
        <strain evidence="1 2">BIOML-A7</strain>
    </source>
</reference>
<proteinExistence type="predicted"/>
<evidence type="ECO:0000313" key="2">
    <source>
        <dbReference type="Proteomes" id="UP000325055"/>
    </source>
</evidence>